<keyword evidence="3" id="KW-1185">Reference proteome</keyword>
<sequence length="256" mass="28555">MPGRPVVLKNLVESNMRQLPEYEALLVVLKESIETVKYSGTQESECYSSAPGETRDEADQLVSSARRLRRSILKDVYGSVDLTTDLQGDAAGLLATEKKQAGNCGEIGLDAYFRCLQRGLQVRLLNIGNRSENHVVLKFSSRNGSDYIFDPQHGRVYLASALNEHLKLWNESRQAFIDFDPSRHRTQLIEKAYTLEDIEACKLEIRVALGEEVSAASEPLRTAGNTRHSTLFERHQPNTAAPESSTSEKNSTCLVL</sequence>
<accession>A0ABX3A5J5</accession>
<dbReference type="Proteomes" id="UP000094329">
    <property type="component" value="Unassembled WGS sequence"/>
</dbReference>
<protein>
    <recommendedName>
        <fullName evidence="4">Transglutaminase-like domain-containing protein</fullName>
    </recommendedName>
</protein>
<proteinExistence type="predicted"/>
<evidence type="ECO:0008006" key="4">
    <source>
        <dbReference type="Google" id="ProtNLM"/>
    </source>
</evidence>
<evidence type="ECO:0000313" key="2">
    <source>
        <dbReference type="EMBL" id="ODN43698.1"/>
    </source>
</evidence>
<organism evidence="2 3">
    <name type="scientific">Piscirickettsia litoralis</name>
    <dbReference type="NCBI Taxonomy" id="1891921"/>
    <lineage>
        <taxon>Bacteria</taxon>
        <taxon>Pseudomonadati</taxon>
        <taxon>Pseudomonadota</taxon>
        <taxon>Gammaproteobacteria</taxon>
        <taxon>Thiotrichales</taxon>
        <taxon>Piscirickettsiaceae</taxon>
        <taxon>Piscirickettsia</taxon>
    </lineage>
</organism>
<dbReference type="RefSeq" id="WP_069313495.1">
    <property type="nucleotide sequence ID" value="NZ_MDTU01000001.1"/>
</dbReference>
<evidence type="ECO:0000313" key="3">
    <source>
        <dbReference type="Proteomes" id="UP000094329"/>
    </source>
</evidence>
<name>A0ABX3A5J5_9GAMM</name>
<evidence type="ECO:0000256" key="1">
    <source>
        <dbReference type="SAM" id="MobiDB-lite"/>
    </source>
</evidence>
<feature type="region of interest" description="Disordered" evidence="1">
    <location>
        <begin position="236"/>
        <end position="256"/>
    </location>
</feature>
<gene>
    <name evidence="2" type="ORF">BGC07_13295</name>
</gene>
<reference evidence="2 3" key="1">
    <citation type="submission" date="2016-08" db="EMBL/GenBank/DDBJ databases">
        <title>Draft genome sequence of Candidatus Piscirickettsia litoralis, from seawater.</title>
        <authorList>
            <person name="Wan X."/>
            <person name="Lee A.J."/>
            <person name="Hou S."/>
            <person name="Donachie S.P."/>
        </authorList>
    </citation>
    <scope>NUCLEOTIDE SEQUENCE [LARGE SCALE GENOMIC DNA]</scope>
    <source>
        <strain evidence="2 3">Y2</strain>
    </source>
</reference>
<feature type="compositionally biased region" description="Polar residues" evidence="1">
    <location>
        <begin position="237"/>
        <end position="256"/>
    </location>
</feature>
<comment type="caution">
    <text evidence="2">The sequence shown here is derived from an EMBL/GenBank/DDBJ whole genome shotgun (WGS) entry which is preliminary data.</text>
</comment>
<dbReference type="EMBL" id="MDTU01000001">
    <property type="protein sequence ID" value="ODN43698.1"/>
    <property type="molecule type" value="Genomic_DNA"/>
</dbReference>